<dbReference type="OrthoDB" id="9981319at2759"/>
<dbReference type="Gene3D" id="3.30.429.10">
    <property type="entry name" value="Macrophage Migration Inhibitory Factor"/>
    <property type="match status" value="1"/>
</dbReference>
<evidence type="ECO:0000313" key="3">
    <source>
        <dbReference type="Proteomes" id="UP000651452"/>
    </source>
</evidence>
<accession>A0A8H7IYR0</accession>
<proteinExistence type="predicted"/>
<dbReference type="Pfam" id="PF14832">
    <property type="entry name" value="Tautomerase_3"/>
    <property type="match status" value="1"/>
</dbReference>
<evidence type="ECO:0000313" key="2">
    <source>
        <dbReference type="EMBL" id="KAF9693260.1"/>
    </source>
</evidence>
<sequence length="177" mass="20457">MPLYDIEYVIPLTDGQQEALAKAFTSIHCKRFHTPSFFVNVRFTDVSSQKVYRGGVLRYYNRAVLRTRVSENRTTEQYGEHCRELIKAWDDIVASKSLQTEFDKTLRTVWIMGALTTAVEMGFQRPAAGQEIKWLKDNREGFERLAEEGDEDMQQLLVELRTRDDFAAVSGEDDVVH</sequence>
<feature type="domain" description="Tautomerase cis-CaaD-like" evidence="1">
    <location>
        <begin position="1"/>
        <end position="139"/>
    </location>
</feature>
<organism evidence="2 3">
    <name type="scientific">Ascochyta lentis</name>
    <dbReference type="NCBI Taxonomy" id="205686"/>
    <lineage>
        <taxon>Eukaryota</taxon>
        <taxon>Fungi</taxon>
        <taxon>Dikarya</taxon>
        <taxon>Ascomycota</taxon>
        <taxon>Pezizomycotina</taxon>
        <taxon>Dothideomycetes</taxon>
        <taxon>Pleosporomycetidae</taxon>
        <taxon>Pleosporales</taxon>
        <taxon>Pleosporineae</taxon>
        <taxon>Didymellaceae</taxon>
        <taxon>Ascochyta</taxon>
    </lineage>
</organism>
<name>A0A8H7IYR0_9PLEO</name>
<dbReference type="EMBL" id="RZGK01000016">
    <property type="protein sequence ID" value="KAF9693260.1"/>
    <property type="molecule type" value="Genomic_DNA"/>
</dbReference>
<keyword evidence="3" id="KW-1185">Reference proteome</keyword>
<protein>
    <recommendedName>
        <fullName evidence="1">Tautomerase cis-CaaD-like domain-containing protein</fullName>
    </recommendedName>
</protein>
<dbReference type="InterPro" id="IPR028116">
    <property type="entry name" value="Cis-CaaD-like"/>
</dbReference>
<reference evidence="2" key="1">
    <citation type="submission" date="2018-12" db="EMBL/GenBank/DDBJ databases">
        <authorList>
            <person name="Syme R.A."/>
            <person name="Farfan-Caceres L."/>
            <person name="Lichtenzveig J."/>
        </authorList>
    </citation>
    <scope>NUCLEOTIDE SEQUENCE</scope>
    <source>
        <strain evidence="2">Al4</strain>
    </source>
</reference>
<gene>
    <name evidence="2" type="ORF">EKO04_008899</name>
</gene>
<dbReference type="AlphaFoldDB" id="A0A8H7IYR0"/>
<dbReference type="Proteomes" id="UP000651452">
    <property type="component" value="Unassembled WGS sequence"/>
</dbReference>
<evidence type="ECO:0000259" key="1">
    <source>
        <dbReference type="Pfam" id="PF14832"/>
    </source>
</evidence>
<dbReference type="InterPro" id="IPR014347">
    <property type="entry name" value="Tautomerase/MIF_sf"/>
</dbReference>
<reference evidence="2" key="2">
    <citation type="submission" date="2020-09" db="EMBL/GenBank/DDBJ databases">
        <title>Reference genome assembly for Australian Ascochyta lentis isolate Al4.</title>
        <authorList>
            <person name="Lee R.C."/>
            <person name="Farfan-Caceres L.M."/>
            <person name="Debler J.W."/>
            <person name="Williams A.H."/>
            <person name="Henares B.M."/>
        </authorList>
    </citation>
    <scope>NUCLEOTIDE SEQUENCE</scope>
    <source>
        <strain evidence="2">Al4</strain>
    </source>
</reference>
<comment type="caution">
    <text evidence="2">The sequence shown here is derived from an EMBL/GenBank/DDBJ whole genome shotgun (WGS) entry which is preliminary data.</text>
</comment>